<keyword evidence="7" id="KW-1185">Reference proteome</keyword>
<dbReference type="InterPro" id="IPR006703">
    <property type="entry name" value="G_AIG1"/>
</dbReference>
<evidence type="ECO:0000256" key="3">
    <source>
        <dbReference type="ARBA" id="ARBA00023134"/>
    </source>
</evidence>
<dbReference type="PROSITE" id="PS51720">
    <property type="entry name" value="G_AIG1"/>
    <property type="match status" value="1"/>
</dbReference>
<protein>
    <recommendedName>
        <fullName evidence="5">AIG1-type G domain-containing protein</fullName>
    </recommendedName>
</protein>
<dbReference type="AlphaFoldDB" id="A0AAE1B4Q5"/>
<feature type="domain" description="AIG1-type G" evidence="5">
    <location>
        <begin position="4"/>
        <end position="214"/>
    </location>
</feature>
<dbReference type="Pfam" id="PF04548">
    <property type="entry name" value="AIG1"/>
    <property type="match status" value="1"/>
</dbReference>
<dbReference type="InterPro" id="IPR027417">
    <property type="entry name" value="P-loop_NTPase"/>
</dbReference>
<dbReference type="Gene3D" id="3.40.50.300">
    <property type="entry name" value="P-loop containing nucleotide triphosphate hydrolases"/>
    <property type="match status" value="1"/>
</dbReference>
<evidence type="ECO:0000259" key="5">
    <source>
        <dbReference type="PROSITE" id="PS51720"/>
    </source>
</evidence>
<sequence>MASLETINLHLIGKQGTGKSMTGNSILGREAFSPSSRKAGNSPIEAIYDKKHDRMANTTLHVWDWPGMDGTQEKKKAISKSFKKLKAEFSEEPMPNQLLLWVMRYGERCDDEDEEFLKILTTELGKSMITEQTIIILTHKDNFVRDNEETQSTFDEWLKQQTGFFKRLHKMCKCRILFFDNRERGPAQVNDLINMIFDMLLGAPKKIPLHPAQPSDPAALKNLPMTSKEKEDCFESLSSSIDEFQKMISGSTQRKTVESLLVLLGKVQSTKGRGGEDVKEALEREIGRKIEEIKAFCNMGEDTFRYLGKLKQKLQLKSADDVEFLDLAEEVGLTK</sequence>
<evidence type="ECO:0000313" key="6">
    <source>
        <dbReference type="EMBL" id="KAK3799537.1"/>
    </source>
</evidence>
<comment type="similarity">
    <text evidence="1">Belongs to the TRAFAC class TrmE-Era-EngA-EngB-Septin-like GTPase superfamily. AIG1/Toc34/Toc159-like paraseptin GTPase family. IAN subfamily.</text>
</comment>
<proteinExistence type="inferred from homology"/>
<evidence type="ECO:0000313" key="7">
    <source>
        <dbReference type="Proteomes" id="UP001283361"/>
    </source>
</evidence>
<gene>
    <name evidence="6" type="ORF">RRG08_052721</name>
</gene>
<dbReference type="PANTHER" id="PTHR10903">
    <property type="entry name" value="GTPASE, IMAP FAMILY MEMBER-RELATED"/>
    <property type="match status" value="1"/>
</dbReference>
<evidence type="ECO:0000256" key="1">
    <source>
        <dbReference type="ARBA" id="ARBA00008535"/>
    </source>
</evidence>
<dbReference type="InterPro" id="IPR045058">
    <property type="entry name" value="GIMA/IAN/Toc"/>
</dbReference>
<keyword evidence="3" id="KW-0342">GTP-binding</keyword>
<dbReference type="EMBL" id="JAWDGP010000556">
    <property type="protein sequence ID" value="KAK3799537.1"/>
    <property type="molecule type" value="Genomic_DNA"/>
</dbReference>
<comment type="caution">
    <text evidence="6">The sequence shown here is derived from an EMBL/GenBank/DDBJ whole genome shotgun (WGS) entry which is preliminary data.</text>
</comment>
<feature type="region of interest" description="Disordered" evidence="4">
    <location>
        <begin position="20"/>
        <end position="39"/>
    </location>
</feature>
<name>A0AAE1B4Q5_9GAST</name>
<reference evidence="6" key="1">
    <citation type="journal article" date="2023" name="G3 (Bethesda)">
        <title>A reference genome for the long-term kleptoplast-retaining sea slug Elysia crispata morphotype clarki.</title>
        <authorList>
            <person name="Eastman K.E."/>
            <person name="Pendleton A.L."/>
            <person name="Shaikh M.A."/>
            <person name="Suttiyut T."/>
            <person name="Ogas R."/>
            <person name="Tomko P."/>
            <person name="Gavelis G."/>
            <person name="Widhalm J.R."/>
            <person name="Wisecaver J.H."/>
        </authorList>
    </citation>
    <scope>NUCLEOTIDE SEQUENCE</scope>
    <source>
        <strain evidence="6">ECLA1</strain>
    </source>
</reference>
<accession>A0AAE1B4Q5</accession>
<evidence type="ECO:0000256" key="4">
    <source>
        <dbReference type="SAM" id="MobiDB-lite"/>
    </source>
</evidence>
<organism evidence="6 7">
    <name type="scientific">Elysia crispata</name>
    <name type="common">lettuce slug</name>
    <dbReference type="NCBI Taxonomy" id="231223"/>
    <lineage>
        <taxon>Eukaryota</taxon>
        <taxon>Metazoa</taxon>
        <taxon>Spiralia</taxon>
        <taxon>Lophotrochozoa</taxon>
        <taxon>Mollusca</taxon>
        <taxon>Gastropoda</taxon>
        <taxon>Heterobranchia</taxon>
        <taxon>Euthyneura</taxon>
        <taxon>Panpulmonata</taxon>
        <taxon>Sacoglossa</taxon>
        <taxon>Placobranchoidea</taxon>
        <taxon>Plakobranchidae</taxon>
        <taxon>Elysia</taxon>
    </lineage>
</organism>
<dbReference type="GO" id="GO:0005525">
    <property type="term" value="F:GTP binding"/>
    <property type="evidence" value="ECO:0007669"/>
    <property type="project" value="UniProtKB-KW"/>
</dbReference>
<dbReference type="SUPFAM" id="SSF52540">
    <property type="entry name" value="P-loop containing nucleoside triphosphate hydrolases"/>
    <property type="match status" value="1"/>
</dbReference>
<dbReference type="Proteomes" id="UP001283361">
    <property type="component" value="Unassembled WGS sequence"/>
</dbReference>
<keyword evidence="2" id="KW-0547">Nucleotide-binding</keyword>
<dbReference type="PANTHER" id="PTHR10903:SF184">
    <property type="entry name" value="GTP-BINDING PROTEIN A"/>
    <property type="match status" value="1"/>
</dbReference>
<evidence type="ECO:0000256" key="2">
    <source>
        <dbReference type="ARBA" id="ARBA00022741"/>
    </source>
</evidence>